<feature type="transmembrane region" description="Helical" evidence="1">
    <location>
        <begin position="41"/>
        <end position="59"/>
    </location>
</feature>
<gene>
    <name evidence="2" type="ORF">SAMN05443507_13616</name>
</gene>
<evidence type="ECO:0000313" key="3">
    <source>
        <dbReference type="Proteomes" id="UP000184016"/>
    </source>
</evidence>
<organism evidence="2 3">
    <name type="scientific">Alicyclobacillus tolerans</name>
    <dbReference type="NCBI Taxonomy" id="90970"/>
    <lineage>
        <taxon>Bacteria</taxon>
        <taxon>Bacillati</taxon>
        <taxon>Bacillota</taxon>
        <taxon>Bacilli</taxon>
        <taxon>Bacillales</taxon>
        <taxon>Alicyclobacillaceae</taxon>
        <taxon>Alicyclobacillus</taxon>
    </lineage>
</organism>
<feature type="transmembrane region" description="Helical" evidence="1">
    <location>
        <begin position="6"/>
        <end position="29"/>
    </location>
</feature>
<proteinExistence type="predicted"/>
<dbReference type="STRING" id="1830138.SAMN05443507_13616"/>
<accession>A0A1M6XR44</accession>
<keyword evidence="1" id="KW-0472">Membrane</keyword>
<keyword evidence="1" id="KW-0812">Transmembrane</keyword>
<dbReference type="EMBL" id="FRAF01000036">
    <property type="protein sequence ID" value="SHL08358.1"/>
    <property type="molecule type" value="Genomic_DNA"/>
</dbReference>
<keyword evidence="3" id="KW-1185">Reference proteome</keyword>
<name>A0A1M6XR44_9BACL</name>
<keyword evidence="1" id="KW-1133">Transmembrane helix</keyword>
<evidence type="ECO:0000313" key="2">
    <source>
        <dbReference type="EMBL" id="SHL08358.1"/>
    </source>
</evidence>
<protein>
    <submittedName>
        <fullName evidence="2">Uncharacterized protein</fullName>
    </submittedName>
</protein>
<dbReference type="AlphaFoldDB" id="A0A1M6XR44"/>
<sequence length="60" mass="6984">MLRIIIVSIAGLLFAYPVMVLGTWILVRFWDRPKKETKRSLWISIIVAWTIVVTKIAGIW</sequence>
<dbReference type="Proteomes" id="UP000184016">
    <property type="component" value="Unassembled WGS sequence"/>
</dbReference>
<evidence type="ECO:0000256" key="1">
    <source>
        <dbReference type="SAM" id="Phobius"/>
    </source>
</evidence>
<reference evidence="3" key="1">
    <citation type="submission" date="2016-11" db="EMBL/GenBank/DDBJ databases">
        <authorList>
            <person name="Varghese N."/>
            <person name="Submissions S."/>
        </authorList>
    </citation>
    <scope>NUCLEOTIDE SEQUENCE [LARGE SCALE GENOMIC DNA]</scope>
    <source>
        <strain evidence="3">USBA-503</strain>
    </source>
</reference>